<keyword evidence="3" id="KW-1185">Reference proteome</keyword>
<dbReference type="PANTHER" id="PTHR33823">
    <property type="entry name" value="RNA POLYMERASE-BINDING TRANSCRIPTION FACTOR DKSA-RELATED"/>
    <property type="match status" value="1"/>
</dbReference>
<dbReference type="Gene3D" id="1.20.120.910">
    <property type="entry name" value="DksA, coiled-coil domain"/>
    <property type="match status" value="1"/>
</dbReference>
<comment type="caution">
    <text evidence="2">The sequence shown here is derived from an EMBL/GenBank/DDBJ whole genome shotgun (WGS) entry which is preliminary data.</text>
</comment>
<dbReference type="Proteomes" id="UP001195963">
    <property type="component" value="Unassembled WGS sequence"/>
</dbReference>
<dbReference type="EMBL" id="JAHZST010000014">
    <property type="protein sequence ID" value="MBW8185493.1"/>
    <property type="molecule type" value="Genomic_DNA"/>
</dbReference>
<gene>
    <name evidence="2" type="ORF">K0625_17725</name>
</gene>
<proteinExistence type="predicted"/>
<protein>
    <recommendedName>
        <fullName evidence="4">DksA C4-type domain-containing protein</fullName>
    </recommendedName>
</protein>
<evidence type="ECO:0000313" key="3">
    <source>
        <dbReference type="Proteomes" id="UP001195963"/>
    </source>
</evidence>
<evidence type="ECO:0008006" key="4">
    <source>
        <dbReference type="Google" id="ProtNLM"/>
    </source>
</evidence>
<dbReference type="RefSeq" id="WP_220110912.1">
    <property type="nucleotide sequence ID" value="NZ_JAHZST010000014.1"/>
</dbReference>
<dbReference type="PANTHER" id="PTHR33823:SF4">
    <property type="entry name" value="GENERAL STRESS PROTEIN 16O"/>
    <property type="match status" value="1"/>
</dbReference>
<dbReference type="PROSITE" id="PS51128">
    <property type="entry name" value="ZF_DKSA_2"/>
    <property type="match status" value="1"/>
</dbReference>
<evidence type="ECO:0000313" key="2">
    <source>
        <dbReference type="EMBL" id="MBW8185493.1"/>
    </source>
</evidence>
<comment type="caution">
    <text evidence="1">Lacks conserved residue(s) required for the propagation of feature annotation.</text>
</comment>
<dbReference type="SUPFAM" id="SSF109635">
    <property type="entry name" value="DnaK suppressor protein DksA, alpha-hairpin domain"/>
    <property type="match status" value="1"/>
</dbReference>
<accession>A0ABS7E736</accession>
<evidence type="ECO:0000256" key="1">
    <source>
        <dbReference type="PROSITE-ProRule" id="PRU00510"/>
    </source>
</evidence>
<organism evidence="2 3">
    <name type="scientific">Shewanella nanhaiensis</name>
    <dbReference type="NCBI Taxonomy" id="2864872"/>
    <lineage>
        <taxon>Bacteria</taxon>
        <taxon>Pseudomonadati</taxon>
        <taxon>Pseudomonadota</taxon>
        <taxon>Gammaproteobacteria</taxon>
        <taxon>Alteromonadales</taxon>
        <taxon>Shewanellaceae</taxon>
        <taxon>Shewanella</taxon>
    </lineage>
</organism>
<dbReference type="InterPro" id="IPR037187">
    <property type="entry name" value="DnaK_N"/>
</dbReference>
<reference evidence="2 3" key="1">
    <citation type="submission" date="2021-07" db="EMBL/GenBank/DDBJ databases">
        <title>Shewanella sp. nov, isolated from SCS.</title>
        <authorList>
            <person name="Cao W.R."/>
        </authorList>
    </citation>
    <scope>NUCLEOTIDE SEQUENCE [LARGE SCALE GENOMIC DNA]</scope>
    <source>
        <strain evidence="2 3">NR704-98</strain>
    </source>
</reference>
<name>A0ABS7E736_9GAMM</name>
<sequence>MTNTNAELSDEQLAFLQVLLNDELKKVSSNIAQLEIQTEATSKCSHLDAVDLASQIAAQRAAYSVLESQRQQLSEIERAMARLKAGTYGLCEQTGEPIGFECLKVLPWARHTVT</sequence>